<dbReference type="GO" id="GO:0005975">
    <property type="term" value="P:carbohydrate metabolic process"/>
    <property type="evidence" value="ECO:0007669"/>
    <property type="project" value="InterPro"/>
</dbReference>
<dbReference type="CDD" id="cd06604">
    <property type="entry name" value="GH31_glucosidase_II_MalA"/>
    <property type="match status" value="1"/>
</dbReference>
<dbReference type="PANTHER" id="PTHR22762:SF120">
    <property type="entry name" value="HETEROGLYCAN GLUCOSIDASE 1"/>
    <property type="match status" value="1"/>
</dbReference>
<dbReference type="InterPro" id="IPR030458">
    <property type="entry name" value="Glyco_hydro_31_AS"/>
</dbReference>
<evidence type="ECO:0000256" key="5">
    <source>
        <dbReference type="SAM" id="SignalP"/>
    </source>
</evidence>
<evidence type="ECO:0000259" key="7">
    <source>
        <dbReference type="Pfam" id="PF13802"/>
    </source>
</evidence>
<dbReference type="CDD" id="cd14752">
    <property type="entry name" value="GH31_N"/>
    <property type="match status" value="1"/>
</dbReference>
<name>A0A840YY22_9SPHN</name>
<evidence type="ECO:0000313" key="10">
    <source>
        <dbReference type="EMBL" id="MBB5718661.1"/>
    </source>
</evidence>
<dbReference type="SUPFAM" id="SSF51011">
    <property type="entry name" value="Glycosyl hydrolase domain"/>
    <property type="match status" value="1"/>
</dbReference>
<feature type="domain" description="Glycoside hydrolase family 31 N-terminal" evidence="7">
    <location>
        <begin position="51"/>
        <end position="213"/>
    </location>
</feature>
<dbReference type="PROSITE" id="PS00129">
    <property type="entry name" value="GLYCOSYL_HYDROL_F31_1"/>
    <property type="match status" value="1"/>
</dbReference>
<feature type="signal peptide" evidence="5">
    <location>
        <begin position="1"/>
        <end position="27"/>
    </location>
</feature>
<dbReference type="InterPro" id="IPR048395">
    <property type="entry name" value="Glyco_hydro_31_C"/>
</dbReference>
<dbReference type="Pfam" id="PF01055">
    <property type="entry name" value="Glyco_hydro_31_2nd"/>
    <property type="match status" value="1"/>
</dbReference>
<keyword evidence="5" id="KW-0732">Signal</keyword>
<feature type="domain" description="DUF5110" evidence="8">
    <location>
        <begin position="710"/>
        <end position="779"/>
    </location>
</feature>
<sequence>MNRLSRNLLPAVAVMGCMAAAPVVAHAGTQGQVVLSPRSNGVDARLGGVVMRVTALTDQIVRVRMGPKGTLPENASWAVPAAVRKEAVPVTATADGFTTGDVQVHIGRDLQMKITDRAGHVILADTSPIRFDGSSFTISKALPDGEHIYGMGDKTGGTLDRRSHSYVDWNTDSYGFDSSTDPIYKSIPFFIGTGGAGGSYGVFLDNTRRSWFDFGHKSRKVLTFGAPDGPIDYYVIAGPTTRDVVRRYTDLTGKAPLTPLWALGYQQSRWSYMSAKEVRDIAATLRKDKIPTDVIWLDIDYQDHDRPFTVNKKTFPDMKGLVSDMKKEGIRLVAITDLHVAKLPDQGYKPYDTGMAGNHFVHNPDGSVYVGDVWPGPSVFPDFTDKSARDWWGTNFKQFVADGFAGFWNDMNEPAIFNVPSKTMPLDTVHHIDSDDFKTRNATHAEIHNVFGMENTRATYDGVRKLAPNERAFVMTRASYAGGQRYAATWTGDNSSTWNQLKLAVHQMINLGLSGFSYSGADVGGFTGGSSPDLMTRWFEIAAFSPIFRDHSAKGTPRAEPWVDGPKQLDIRRKYVNERYRLMPYIYAVADNNARTGDPLMRPVFYNYPQLQDATCDQSMAFTLGSALMIAPPPKPESPETYNVCLPAGGWYDLWTGKPVTPVQPVKDKAKIDTIEETPRLDHLPVYVRAGTILPTQPLVQSTADTPSGPLTLNVYPGEDCHGTLYLDDGHSMAFKQGHYLRQQIRCRMTSTGSVELMFGKREGDYQPWWNQIRVVVHGSARPLEKIIPDIAEQQTVKIS</sequence>
<dbReference type="SUPFAM" id="SSF51445">
    <property type="entry name" value="(Trans)glycosidases"/>
    <property type="match status" value="1"/>
</dbReference>
<dbReference type="GO" id="GO:0004558">
    <property type="term" value="F:alpha-1,4-glucosidase activity"/>
    <property type="evidence" value="ECO:0007669"/>
    <property type="project" value="UniProtKB-EC"/>
</dbReference>
<dbReference type="SUPFAM" id="SSF74650">
    <property type="entry name" value="Galactose mutarotase-like"/>
    <property type="match status" value="1"/>
</dbReference>
<evidence type="ECO:0000313" key="11">
    <source>
        <dbReference type="Proteomes" id="UP000554342"/>
    </source>
</evidence>
<dbReference type="InterPro" id="IPR011013">
    <property type="entry name" value="Gal_mutarotase_sf_dom"/>
</dbReference>
<feature type="domain" description="Glycoside hydrolase family 31 TIM barrel" evidence="6">
    <location>
        <begin position="256"/>
        <end position="588"/>
    </location>
</feature>
<dbReference type="InterPro" id="IPR017853">
    <property type="entry name" value="GH"/>
</dbReference>
<comment type="caution">
    <text evidence="10">The sequence shown here is derived from an EMBL/GenBank/DDBJ whole genome shotgun (WGS) entry which is preliminary data.</text>
</comment>
<keyword evidence="11" id="KW-1185">Reference proteome</keyword>
<evidence type="ECO:0000259" key="6">
    <source>
        <dbReference type="Pfam" id="PF01055"/>
    </source>
</evidence>
<evidence type="ECO:0000256" key="2">
    <source>
        <dbReference type="ARBA" id="ARBA00022801"/>
    </source>
</evidence>
<organism evidence="10 11">
    <name type="scientific">Stakelama sediminis</name>
    <dbReference type="NCBI Taxonomy" id="463200"/>
    <lineage>
        <taxon>Bacteria</taxon>
        <taxon>Pseudomonadati</taxon>
        <taxon>Pseudomonadota</taxon>
        <taxon>Alphaproteobacteria</taxon>
        <taxon>Sphingomonadales</taxon>
        <taxon>Sphingomonadaceae</taxon>
        <taxon>Stakelama</taxon>
    </lineage>
</organism>
<protein>
    <submittedName>
        <fullName evidence="10">Alpha-glucosidase</fullName>
        <ecNumber evidence="10">3.2.1.20</ecNumber>
    </submittedName>
</protein>
<dbReference type="EC" id="3.2.1.20" evidence="10"/>
<dbReference type="Gene3D" id="2.60.40.1760">
    <property type="entry name" value="glycosyl hydrolase (family 31)"/>
    <property type="match status" value="1"/>
</dbReference>
<keyword evidence="2 4" id="KW-0378">Hydrolase</keyword>
<dbReference type="AlphaFoldDB" id="A0A840YY22"/>
<dbReference type="InterPro" id="IPR033403">
    <property type="entry name" value="DUF5110"/>
</dbReference>
<dbReference type="PANTHER" id="PTHR22762">
    <property type="entry name" value="ALPHA-GLUCOSIDASE"/>
    <property type="match status" value="1"/>
</dbReference>
<dbReference type="EMBL" id="JACIJI010000002">
    <property type="protein sequence ID" value="MBB5718661.1"/>
    <property type="molecule type" value="Genomic_DNA"/>
</dbReference>
<keyword evidence="3 4" id="KW-0326">Glycosidase</keyword>
<evidence type="ECO:0000256" key="4">
    <source>
        <dbReference type="RuleBase" id="RU361185"/>
    </source>
</evidence>
<dbReference type="InterPro" id="IPR013780">
    <property type="entry name" value="Glyco_hydro_b"/>
</dbReference>
<feature type="domain" description="Glycosyl hydrolase family 31 C-terminal" evidence="9">
    <location>
        <begin position="597"/>
        <end position="694"/>
    </location>
</feature>
<evidence type="ECO:0000259" key="8">
    <source>
        <dbReference type="Pfam" id="PF17137"/>
    </source>
</evidence>
<reference evidence="10 11" key="1">
    <citation type="submission" date="2020-08" db="EMBL/GenBank/DDBJ databases">
        <title>Genomic Encyclopedia of Type Strains, Phase IV (KMG-IV): sequencing the most valuable type-strain genomes for metagenomic binning, comparative biology and taxonomic classification.</title>
        <authorList>
            <person name="Goeker M."/>
        </authorList>
    </citation>
    <scope>NUCLEOTIDE SEQUENCE [LARGE SCALE GENOMIC DNA]</scope>
    <source>
        <strain evidence="10 11">DSM 27203</strain>
    </source>
</reference>
<feature type="chain" id="PRO_5032286100" evidence="5">
    <location>
        <begin position="28"/>
        <end position="800"/>
    </location>
</feature>
<evidence type="ECO:0000256" key="3">
    <source>
        <dbReference type="ARBA" id="ARBA00023295"/>
    </source>
</evidence>
<evidence type="ECO:0000259" key="9">
    <source>
        <dbReference type="Pfam" id="PF21365"/>
    </source>
</evidence>
<accession>A0A840YY22</accession>
<dbReference type="Proteomes" id="UP000554342">
    <property type="component" value="Unassembled WGS sequence"/>
</dbReference>
<dbReference type="Pfam" id="PF21365">
    <property type="entry name" value="Glyco_hydro_31_3rd"/>
    <property type="match status" value="1"/>
</dbReference>
<dbReference type="Pfam" id="PF17137">
    <property type="entry name" value="DUF5110"/>
    <property type="match status" value="1"/>
</dbReference>
<dbReference type="Pfam" id="PF13802">
    <property type="entry name" value="Gal_mutarotas_2"/>
    <property type="match status" value="1"/>
</dbReference>
<dbReference type="InterPro" id="IPR000322">
    <property type="entry name" value="Glyco_hydro_31_TIM"/>
</dbReference>
<evidence type="ECO:0000256" key="1">
    <source>
        <dbReference type="ARBA" id="ARBA00007806"/>
    </source>
</evidence>
<gene>
    <name evidence="10" type="ORF">FHR23_001584</name>
</gene>
<dbReference type="Gene3D" id="3.20.20.80">
    <property type="entry name" value="Glycosidases"/>
    <property type="match status" value="1"/>
</dbReference>
<dbReference type="Gene3D" id="2.60.40.1180">
    <property type="entry name" value="Golgi alpha-mannosidase II"/>
    <property type="match status" value="2"/>
</dbReference>
<dbReference type="PROSITE" id="PS51257">
    <property type="entry name" value="PROKAR_LIPOPROTEIN"/>
    <property type="match status" value="1"/>
</dbReference>
<comment type="similarity">
    <text evidence="1 4">Belongs to the glycosyl hydrolase 31 family.</text>
</comment>
<dbReference type="GO" id="GO:0030246">
    <property type="term" value="F:carbohydrate binding"/>
    <property type="evidence" value="ECO:0007669"/>
    <property type="project" value="InterPro"/>
</dbReference>
<dbReference type="InterPro" id="IPR025887">
    <property type="entry name" value="Glyco_hydro_31_N_dom"/>
</dbReference>
<proteinExistence type="inferred from homology"/>
<dbReference type="RefSeq" id="WP_184002613.1">
    <property type="nucleotide sequence ID" value="NZ_BAABIF010000013.1"/>
</dbReference>